<dbReference type="RefSeq" id="WP_004091547.1">
    <property type="nucleotide sequence ID" value="NZ_JH417508.1"/>
</dbReference>
<evidence type="ECO:0000313" key="1">
    <source>
        <dbReference type="EMBL" id="EHM44123.1"/>
    </source>
</evidence>
<dbReference type="EMBL" id="AGCI01000033">
    <property type="protein sequence ID" value="EHM44123.1"/>
    <property type="molecule type" value="Genomic_DNA"/>
</dbReference>
<gene>
    <name evidence="1" type="ORF">HMPREF0454_01642</name>
</gene>
<accession>G9Y504</accession>
<dbReference type="Pfam" id="PF15428">
    <property type="entry name" value="Imm26"/>
    <property type="match status" value="1"/>
</dbReference>
<protein>
    <submittedName>
        <fullName evidence="1">Uncharacterized protein</fullName>
    </submittedName>
</protein>
<dbReference type="AlphaFoldDB" id="G9Y504"/>
<sequence length="159" mass="18298">MTVKKRRHKQTWDIDDLFTSPLADGTYCIGRVVGFEPDALNSAVCAFYAHRVDSIPNMELNLNEGELISVLFVTRDLLDSGDWQVFTHCTDEFQLNKYIDLYSLRNNGFIGVKSIGSGIIIDLMNAYYILTPWNIYYDPNYFESLLLSPDKKPRNVMLK</sequence>
<proteinExistence type="predicted"/>
<evidence type="ECO:0000313" key="2">
    <source>
        <dbReference type="Proteomes" id="UP000005959"/>
    </source>
</evidence>
<dbReference type="InterPro" id="IPR029278">
    <property type="entry name" value="Imm26"/>
</dbReference>
<reference evidence="1 2" key="1">
    <citation type="submission" date="2011-08" db="EMBL/GenBank/DDBJ databases">
        <authorList>
            <person name="Weinstock G."/>
            <person name="Sodergren E."/>
            <person name="Clifton S."/>
            <person name="Fulton L."/>
            <person name="Fulton B."/>
            <person name="Courtney L."/>
            <person name="Fronick C."/>
            <person name="Harrison M."/>
            <person name="Strong C."/>
            <person name="Farmer C."/>
            <person name="Delahaunty K."/>
            <person name="Markovic C."/>
            <person name="Hall O."/>
            <person name="Minx P."/>
            <person name="Tomlinson C."/>
            <person name="Mitreva M."/>
            <person name="Hou S."/>
            <person name="Chen J."/>
            <person name="Wollam A."/>
            <person name="Pepin K.H."/>
            <person name="Johnson M."/>
            <person name="Bhonagiri V."/>
            <person name="Zhang X."/>
            <person name="Suruliraj S."/>
            <person name="Warren W."/>
            <person name="Chinwalla A."/>
            <person name="Mardis E.R."/>
            <person name="Wilson R.K."/>
        </authorList>
    </citation>
    <scope>NUCLEOTIDE SEQUENCE [LARGE SCALE GENOMIC DNA]</scope>
    <source>
        <strain evidence="1 2">ATCC 51873</strain>
    </source>
</reference>
<comment type="caution">
    <text evidence="1">The sequence shown here is derived from an EMBL/GenBank/DDBJ whole genome shotgun (WGS) entry which is preliminary data.</text>
</comment>
<organism evidence="1 2">
    <name type="scientific">Hafnia alvei ATCC 51873</name>
    <dbReference type="NCBI Taxonomy" id="1002364"/>
    <lineage>
        <taxon>Bacteria</taxon>
        <taxon>Pseudomonadati</taxon>
        <taxon>Pseudomonadota</taxon>
        <taxon>Gammaproteobacteria</taxon>
        <taxon>Enterobacterales</taxon>
        <taxon>Hafniaceae</taxon>
        <taxon>Hafnia</taxon>
    </lineage>
</organism>
<dbReference type="Proteomes" id="UP000005959">
    <property type="component" value="Unassembled WGS sequence"/>
</dbReference>
<dbReference type="HOGENOM" id="CLU_1693804_0_0_6"/>
<name>G9Y504_HAFAL</name>